<dbReference type="Proteomes" id="UP000620124">
    <property type="component" value="Unassembled WGS sequence"/>
</dbReference>
<keyword evidence="5" id="KW-0539">Nucleus</keyword>
<dbReference type="GO" id="GO:0046872">
    <property type="term" value="F:metal ion binding"/>
    <property type="evidence" value="ECO:0007669"/>
    <property type="project" value="UniProtKB-KW"/>
</dbReference>
<keyword evidence="3" id="KW-0805">Transcription regulation</keyword>
<evidence type="ECO:0000256" key="4">
    <source>
        <dbReference type="ARBA" id="ARBA00023163"/>
    </source>
</evidence>
<keyword evidence="8" id="KW-1185">Reference proteome</keyword>
<dbReference type="OrthoDB" id="3010372at2759"/>
<dbReference type="AlphaFoldDB" id="A0A8H7CUZ5"/>
<evidence type="ECO:0000256" key="2">
    <source>
        <dbReference type="ARBA" id="ARBA00022723"/>
    </source>
</evidence>
<proteinExistence type="predicted"/>
<evidence type="ECO:0000256" key="6">
    <source>
        <dbReference type="SAM" id="MobiDB-lite"/>
    </source>
</evidence>
<comment type="subcellular location">
    <subcellularLocation>
        <location evidence="1">Nucleus</location>
    </subcellularLocation>
</comment>
<gene>
    <name evidence="7" type="ORF">MVEN_01421200</name>
</gene>
<dbReference type="PANTHER" id="PTHR47338:SF29">
    <property type="entry name" value="ZN(2)-C6 FUNGAL-TYPE DOMAIN-CONTAINING PROTEIN"/>
    <property type="match status" value="1"/>
</dbReference>
<evidence type="ECO:0000256" key="3">
    <source>
        <dbReference type="ARBA" id="ARBA00023015"/>
    </source>
</evidence>
<comment type="caution">
    <text evidence="7">The sequence shown here is derived from an EMBL/GenBank/DDBJ whole genome shotgun (WGS) entry which is preliminary data.</text>
</comment>
<reference evidence="7" key="1">
    <citation type="submission" date="2020-05" db="EMBL/GenBank/DDBJ databases">
        <title>Mycena genomes resolve the evolution of fungal bioluminescence.</title>
        <authorList>
            <person name="Tsai I.J."/>
        </authorList>
    </citation>
    <scope>NUCLEOTIDE SEQUENCE</scope>
    <source>
        <strain evidence="7">CCC161011</strain>
    </source>
</reference>
<protein>
    <recommendedName>
        <fullName evidence="9">Transcription factor domain-containing protein</fullName>
    </recommendedName>
</protein>
<evidence type="ECO:0000313" key="8">
    <source>
        <dbReference type="Proteomes" id="UP000620124"/>
    </source>
</evidence>
<feature type="region of interest" description="Disordered" evidence="6">
    <location>
        <begin position="1"/>
        <end position="24"/>
    </location>
</feature>
<keyword evidence="4" id="KW-0804">Transcription</keyword>
<evidence type="ECO:0000313" key="7">
    <source>
        <dbReference type="EMBL" id="KAF7349001.1"/>
    </source>
</evidence>
<organism evidence="7 8">
    <name type="scientific">Mycena venus</name>
    <dbReference type="NCBI Taxonomy" id="2733690"/>
    <lineage>
        <taxon>Eukaryota</taxon>
        <taxon>Fungi</taxon>
        <taxon>Dikarya</taxon>
        <taxon>Basidiomycota</taxon>
        <taxon>Agaricomycotina</taxon>
        <taxon>Agaricomycetes</taxon>
        <taxon>Agaricomycetidae</taxon>
        <taxon>Agaricales</taxon>
        <taxon>Marasmiineae</taxon>
        <taxon>Mycenaceae</taxon>
        <taxon>Mycena</taxon>
    </lineage>
</organism>
<dbReference type="CDD" id="cd12148">
    <property type="entry name" value="fungal_TF_MHR"/>
    <property type="match status" value="1"/>
</dbReference>
<dbReference type="InterPro" id="IPR050815">
    <property type="entry name" value="TF_fung"/>
</dbReference>
<evidence type="ECO:0000256" key="1">
    <source>
        <dbReference type="ARBA" id="ARBA00004123"/>
    </source>
</evidence>
<evidence type="ECO:0000256" key="5">
    <source>
        <dbReference type="ARBA" id="ARBA00023242"/>
    </source>
</evidence>
<dbReference type="GO" id="GO:0005634">
    <property type="term" value="C:nucleus"/>
    <property type="evidence" value="ECO:0007669"/>
    <property type="project" value="UniProtKB-SubCell"/>
</dbReference>
<dbReference type="PANTHER" id="PTHR47338">
    <property type="entry name" value="ZN(II)2CYS6 TRANSCRIPTION FACTOR (EUROFUNG)-RELATED"/>
    <property type="match status" value="1"/>
</dbReference>
<dbReference type="EMBL" id="JACAZI010000011">
    <property type="protein sequence ID" value="KAF7349001.1"/>
    <property type="molecule type" value="Genomic_DNA"/>
</dbReference>
<evidence type="ECO:0008006" key="9">
    <source>
        <dbReference type="Google" id="ProtNLM"/>
    </source>
</evidence>
<accession>A0A8H7CUZ5</accession>
<feature type="compositionally biased region" description="Basic and acidic residues" evidence="6">
    <location>
        <begin position="1"/>
        <end position="10"/>
    </location>
</feature>
<dbReference type="GO" id="GO:0000981">
    <property type="term" value="F:DNA-binding transcription factor activity, RNA polymerase II-specific"/>
    <property type="evidence" value="ECO:0007669"/>
    <property type="project" value="InterPro"/>
</dbReference>
<keyword evidence="2" id="KW-0479">Metal-binding</keyword>
<name>A0A8H7CUZ5_9AGAR</name>
<sequence length="457" mass="50117">MARLPSRLEADSSSSSSKNPVGDFEEPPSQFIRMLLQYFLPHASQLGFFLDPDRFYDRALLPLQFGDPHRPSPGLLCVVYLWGIHFSKGTSPPGFSEPDLLHRSRQYISLEISSPVHIEQTIQAQILLGTYLFRNKSLLQAELHSSGAATAILGYRLHQIRSARASTNIFGPLSGSLPKDAVEEGERIRGFWAVTFLQTSLCLTFNENRPFCVLESLGPDIDTPWPLEIADYHAGVLPSDYLGQQSIKHLLLDDSFPASPVCMLQAKASVFLYHVLRLPPGEPPVMVSPKMTSYSWLDTRISQFWQSLPPLHVFSSTADPSGSRSLALAHALIAAAAIKLHQRATASVAAHAQAKSVSAACGILECLRAREGLTVHPVVGALCALACGVLMVEVRTVRGFREAWSASMGTPMTPPTSEENDLVVGIRDGLATMAVYCKESSLMAQQFKLVQEQFESM</sequence>